<evidence type="ECO:0000256" key="1">
    <source>
        <dbReference type="SAM" id="Coils"/>
    </source>
</evidence>
<comment type="caution">
    <text evidence="2">The sequence shown here is derived from an EMBL/GenBank/DDBJ whole genome shotgun (WGS) entry which is preliminary data.</text>
</comment>
<reference evidence="2" key="1">
    <citation type="journal article" date="2019" name="Sci. Rep.">
        <title>Draft genome of Tanacetum cinerariifolium, the natural source of mosquito coil.</title>
        <authorList>
            <person name="Yamashiro T."/>
            <person name="Shiraishi A."/>
            <person name="Satake H."/>
            <person name="Nakayama K."/>
        </authorList>
    </citation>
    <scope>NUCLEOTIDE SEQUENCE</scope>
</reference>
<accession>A0A6L2NSG9</accession>
<feature type="coiled-coil region" evidence="1">
    <location>
        <begin position="313"/>
        <end position="340"/>
    </location>
</feature>
<name>A0A6L2NSG9_TANCI</name>
<dbReference type="EMBL" id="BKCJ010009939">
    <property type="protein sequence ID" value="GEU89321.1"/>
    <property type="molecule type" value="Genomic_DNA"/>
</dbReference>
<gene>
    <name evidence="2" type="ORF">Tci_061299</name>
</gene>
<dbReference type="AlphaFoldDB" id="A0A6L2NSG9"/>
<protein>
    <submittedName>
        <fullName evidence="2">Uncharacterized protein</fullName>
    </submittedName>
</protein>
<organism evidence="2">
    <name type="scientific">Tanacetum cinerariifolium</name>
    <name type="common">Dalmatian daisy</name>
    <name type="synonym">Chrysanthemum cinerariifolium</name>
    <dbReference type="NCBI Taxonomy" id="118510"/>
    <lineage>
        <taxon>Eukaryota</taxon>
        <taxon>Viridiplantae</taxon>
        <taxon>Streptophyta</taxon>
        <taxon>Embryophyta</taxon>
        <taxon>Tracheophyta</taxon>
        <taxon>Spermatophyta</taxon>
        <taxon>Magnoliopsida</taxon>
        <taxon>eudicotyledons</taxon>
        <taxon>Gunneridae</taxon>
        <taxon>Pentapetalae</taxon>
        <taxon>asterids</taxon>
        <taxon>campanulids</taxon>
        <taxon>Asterales</taxon>
        <taxon>Asteraceae</taxon>
        <taxon>Asteroideae</taxon>
        <taxon>Anthemideae</taxon>
        <taxon>Anthemidinae</taxon>
        <taxon>Tanacetum</taxon>
    </lineage>
</organism>
<evidence type="ECO:0000313" key="2">
    <source>
        <dbReference type="EMBL" id="GEU89321.1"/>
    </source>
</evidence>
<sequence length="344" mass="39298">MESLSPQVVSAAKLPILNPNEFDLWKMRIEQYFLMTDYSLLEVILNGDSPIPTRVIDGVVQPVAPTTTEQKLARKNKLKARGTLLMALPNKHQLKFNIHKDAKTLMEAIKKRFGRNKETKKNGELIPLFGGTRQIWKIKVWMIRLTALRSMRLSTNESVSAVASVSAASTKVHISALPNQIDDDDLEEMDLKWQMAMLTMRARRGHFARECRSPKDNRNKEIQRRTVPVETSMSNALVSQCDGVRSNDWSFQTEEEPTNYALMAFTSSSSSSSDNEVASCSKACLESVEARFLVYQQNKTVFEEDIKLLKLNVKLRDNALVDLRKKFEKAEQERDELKLKLDKF</sequence>
<proteinExistence type="predicted"/>
<keyword evidence="1" id="KW-0175">Coiled coil</keyword>